<protein>
    <submittedName>
        <fullName evidence="2">Transcriptional regulator</fullName>
    </submittedName>
</protein>
<dbReference type="EMBL" id="BLAE01000034">
    <property type="protein sequence ID" value="GES11963.1"/>
    <property type="molecule type" value="Genomic_DNA"/>
</dbReference>
<keyword evidence="3" id="KW-1185">Reference proteome</keyword>
<sequence length="240" mass="26718">MSKLELGRQAPTEADVRDWCLACRVPSEIADLIAAVRFLNAQYMDWRRSLQTGTKRRQQANLAAYERASLIRAWEPVVVPGLLQTAAYARGILSTVIDFHGIPNDLEEGVQARLDAQEALGHKRRRFLFLLGQSALFTNVGGATTMAEQLRHLIQMARSQRISLGVVPMTAPYTVPRNNAFTIYDSDSVTVATYTAELTLRQQHEVAVYEKAFDRLLALAVHGAAARALIEQALVDQEEI</sequence>
<evidence type="ECO:0000313" key="2">
    <source>
        <dbReference type="EMBL" id="GES11963.1"/>
    </source>
</evidence>
<dbReference type="Pfam" id="PF19054">
    <property type="entry name" value="DUF5753"/>
    <property type="match status" value="1"/>
</dbReference>
<comment type="caution">
    <text evidence="2">The sequence shown here is derived from an EMBL/GenBank/DDBJ whole genome shotgun (WGS) entry which is preliminary data.</text>
</comment>
<organism evidence="2 3">
    <name type="scientific">Acrocarpospora macrocephala</name>
    <dbReference type="NCBI Taxonomy" id="150177"/>
    <lineage>
        <taxon>Bacteria</taxon>
        <taxon>Bacillati</taxon>
        <taxon>Actinomycetota</taxon>
        <taxon>Actinomycetes</taxon>
        <taxon>Streptosporangiales</taxon>
        <taxon>Streptosporangiaceae</taxon>
        <taxon>Acrocarpospora</taxon>
    </lineage>
</organism>
<gene>
    <name evidence="2" type="ORF">Amac_055600</name>
</gene>
<name>A0A5M3WZT3_9ACTN</name>
<feature type="domain" description="DUF5753" evidence="1">
    <location>
        <begin position="63"/>
        <end position="232"/>
    </location>
</feature>
<proteinExistence type="predicted"/>
<evidence type="ECO:0000313" key="3">
    <source>
        <dbReference type="Proteomes" id="UP000331127"/>
    </source>
</evidence>
<dbReference type="Proteomes" id="UP000331127">
    <property type="component" value="Unassembled WGS sequence"/>
</dbReference>
<dbReference type="AlphaFoldDB" id="A0A5M3WZT3"/>
<accession>A0A5M3WZT3</accession>
<reference evidence="2 3" key="1">
    <citation type="submission" date="2019-10" db="EMBL/GenBank/DDBJ databases">
        <title>Whole genome shotgun sequence of Acrocarpospora macrocephala NBRC 16266.</title>
        <authorList>
            <person name="Ichikawa N."/>
            <person name="Kimura A."/>
            <person name="Kitahashi Y."/>
            <person name="Komaki H."/>
            <person name="Oguchi A."/>
        </authorList>
    </citation>
    <scope>NUCLEOTIDE SEQUENCE [LARGE SCALE GENOMIC DNA]</scope>
    <source>
        <strain evidence="2 3">NBRC 16266</strain>
    </source>
</reference>
<evidence type="ECO:0000259" key="1">
    <source>
        <dbReference type="Pfam" id="PF19054"/>
    </source>
</evidence>
<dbReference type="InterPro" id="IPR043917">
    <property type="entry name" value="DUF5753"/>
</dbReference>